<dbReference type="Gene3D" id="3.40.50.300">
    <property type="entry name" value="P-loop containing nucleotide triphosphate hydrolases"/>
    <property type="match status" value="1"/>
</dbReference>
<dbReference type="Pfam" id="PF00158">
    <property type="entry name" value="Sigma54_activat"/>
    <property type="match status" value="1"/>
</dbReference>
<dbReference type="Pfam" id="PF02954">
    <property type="entry name" value="HTH_8"/>
    <property type="match status" value="1"/>
</dbReference>
<keyword evidence="6" id="KW-0010">Activator</keyword>
<accession>A0ABU1MKS0</accession>
<dbReference type="Pfam" id="PF02830">
    <property type="entry name" value="V4R"/>
    <property type="match status" value="1"/>
</dbReference>
<evidence type="ECO:0000256" key="7">
    <source>
        <dbReference type="ARBA" id="ARBA00023163"/>
    </source>
</evidence>
<proteinExistence type="predicted"/>
<dbReference type="InterPro" id="IPR010523">
    <property type="entry name" value="XylR_N"/>
</dbReference>
<dbReference type="Pfam" id="PF25601">
    <property type="entry name" value="AAA_lid_14"/>
    <property type="match status" value="1"/>
</dbReference>
<dbReference type="PROSITE" id="PS00676">
    <property type="entry name" value="SIGMA54_INTERACT_2"/>
    <property type="match status" value="1"/>
</dbReference>
<dbReference type="PANTHER" id="PTHR32071:SF117">
    <property type="entry name" value="PTS-DEPENDENT DIHYDROXYACETONE KINASE OPERON REGULATORY PROTEIN-RELATED"/>
    <property type="match status" value="1"/>
</dbReference>
<dbReference type="InterPro" id="IPR058031">
    <property type="entry name" value="AAA_lid_NorR"/>
</dbReference>
<comment type="caution">
    <text evidence="9">The sequence shown here is derived from an EMBL/GenBank/DDBJ whole genome shotgun (WGS) entry which is preliminary data.</text>
</comment>
<sequence length="597" mass="66112">MPSEHPSHPAWAGERDAARDLARKLVVAGEPSFDDLWKSFHYDPDRAEITLNGQRMVLTDNNALGIMRRELVSSLGYDKARGLVTRIGYGIGSADAQLALDLRKEDDIFAGFAVGPQLHALKGSVKVEPLVFEADRKTGHFYSEYHWHNSAECLSHRQELGITPYPGGWQQVGYASGYASAFFGRAMIFREVQCVAMGHDRCFLVGKAAEQWENADEEMRWFRAENYAQRQGGVAAGKLLPDEDLRIGQRSIVGASSAFNLALHLVNKVARTDAPVLFTGESGVGKEVFARELHKRSNRADGPLVSVNCAAIPETLIEAELFGVDKGAFTGATASRPGRFERAEGGTLFLDEIGTLSFAAQAKLLRVLQEGEYDRVGGSRPLRTNARLVAATNADLHRDVANGTFRSDLLHRISTFPITIQPLRRRRADIPLLANYFLRKMCAKHGRTQVAFDDAIIRHFLEYDWPGNIREMENLIERAVILADDNELIGIHHVTMTAQSFDGGHSDGDGRAGEPFSAYVMDRIRRGASGLPETSDRIDALLLDARLTRDEVVDRLIGATLVATNNNVTETARRLGMTRSQVNYWLRRQRGASSQLA</sequence>
<dbReference type="SUPFAM" id="SSF46689">
    <property type="entry name" value="Homeodomain-like"/>
    <property type="match status" value="1"/>
</dbReference>
<dbReference type="SUPFAM" id="SSF111126">
    <property type="entry name" value="Ligand-binding domain in the NO signalling and Golgi transport"/>
    <property type="match status" value="1"/>
</dbReference>
<evidence type="ECO:0000256" key="3">
    <source>
        <dbReference type="ARBA" id="ARBA00023012"/>
    </source>
</evidence>
<evidence type="ECO:0000256" key="1">
    <source>
        <dbReference type="ARBA" id="ARBA00022741"/>
    </source>
</evidence>
<dbReference type="SUPFAM" id="SSF52540">
    <property type="entry name" value="P-loop containing nucleoside triphosphate hydrolases"/>
    <property type="match status" value="1"/>
</dbReference>
<dbReference type="PROSITE" id="PS50045">
    <property type="entry name" value="SIGMA54_INTERACT_4"/>
    <property type="match status" value="1"/>
</dbReference>
<evidence type="ECO:0000259" key="8">
    <source>
        <dbReference type="PROSITE" id="PS50045"/>
    </source>
</evidence>
<dbReference type="InterPro" id="IPR004096">
    <property type="entry name" value="V4R"/>
</dbReference>
<dbReference type="CDD" id="cd00009">
    <property type="entry name" value="AAA"/>
    <property type="match status" value="1"/>
</dbReference>
<organism evidence="9 10">
    <name type="scientific">Novosphingobium capsulatum</name>
    <dbReference type="NCBI Taxonomy" id="13688"/>
    <lineage>
        <taxon>Bacteria</taxon>
        <taxon>Pseudomonadati</taxon>
        <taxon>Pseudomonadota</taxon>
        <taxon>Alphaproteobacteria</taxon>
        <taxon>Sphingomonadales</taxon>
        <taxon>Sphingomonadaceae</taxon>
        <taxon>Novosphingobium</taxon>
    </lineage>
</organism>
<dbReference type="InterPro" id="IPR025943">
    <property type="entry name" value="Sigma_54_int_dom_ATP-bd_2"/>
</dbReference>
<dbReference type="SMART" id="SM00382">
    <property type="entry name" value="AAA"/>
    <property type="match status" value="1"/>
</dbReference>
<dbReference type="Proteomes" id="UP001184150">
    <property type="component" value="Unassembled WGS sequence"/>
</dbReference>
<evidence type="ECO:0000256" key="2">
    <source>
        <dbReference type="ARBA" id="ARBA00022840"/>
    </source>
</evidence>
<gene>
    <name evidence="9" type="ORF">J2792_001798</name>
</gene>
<dbReference type="InterPro" id="IPR009057">
    <property type="entry name" value="Homeodomain-like_sf"/>
</dbReference>
<dbReference type="Gene3D" id="1.10.8.60">
    <property type="match status" value="1"/>
</dbReference>
<dbReference type="Gene3D" id="3.30.1380.20">
    <property type="entry name" value="Trafficking protein particle complex subunit 3"/>
    <property type="match status" value="1"/>
</dbReference>
<dbReference type="EMBL" id="JAVDRD010000004">
    <property type="protein sequence ID" value="MDR6510926.1"/>
    <property type="molecule type" value="Genomic_DNA"/>
</dbReference>
<evidence type="ECO:0000256" key="4">
    <source>
        <dbReference type="ARBA" id="ARBA00023015"/>
    </source>
</evidence>
<dbReference type="InterPro" id="IPR002197">
    <property type="entry name" value="HTH_Fis"/>
</dbReference>
<dbReference type="InterPro" id="IPR025662">
    <property type="entry name" value="Sigma_54_int_dom_ATP-bd_1"/>
</dbReference>
<evidence type="ECO:0000313" key="10">
    <source>
        <dbReference type="Proteomes" id="UP001184150"/>
    </source>
</evidence>
<evidence type="ECO:0000313" key="9">
    <source>
        <dbReference type="EMBL" id="MDR6510926.1"/>
    </source>
</evidence>
<dbReference type="Pfam" id="PF06505">
    <property type="entry name" value="XylR_N"/>
    <property type="match status" value="1"/>
</dbReference>
<evidence type="ECO:0000256" key="6">
    <source>
        <dbReference type="ARBA" id="ARBA00023159"/>
    </source>
</evidence>
<dbReference type="InterPro" id="IPR024096">
    <property type="entry name" value="NO_sig/Golgi_transp_ligand-bd"/>
</dbReference>
<keyword evidence="1" id="KW-0547">Nucleotide-binding</keyword>
<dbReference type="PANTHER" id="PTHR32071">
    <property type="entry name" value="TRANSCRIPTIONAL REGULATORY PROTEIN"/>
    <property type="match status" value="1"/>
</dbReference>
<protein>
    <submittedName>
        <fullName evidence="9">Transcriptional regulator with GAF, ATPase, and Fis domain</fullName>
    </submittedName>
</protein>
<dbReference type="SMART" id="SM00989">
    <property type="entry name" value="V4R"/>
    <property type="match status" value="1"/>
</dbReference>
<feature type="domain" description="Sigma-54 factor interaction" evidence="8">
    <location>
        <begin position="252"/>
        <end position="481"/>
    </location>
</feature>
<dbReference type="InterPro" id="IPR002078">
    <property type="entry name" value="Sigma_54_int"/>
</dbReference>
<reference evidence="9 10" key="1">
    <citation type="submission" date="2023-07" db="EMBL/GenBank/DDBJ databases">
        <title>Sorghum-associated microbial communities from plants grown in Nebraska, USA.</title>
        <authorList>
            <person name="Schachtman D."/>
        </authorList>
    </citation>
    <scope>NUCLEOTIDE SEQUENCE [LARGE SCALE GENOMIC DNA]</scope>
    <source>
        <strain evidence="9 10">DS1027</strain>
    </source>
</reference>
<keyword evidence="5" id="KW-0238">DNA-binding</keyword>
<keyword evidence="4" id="KW-0805">Transcription regulation</keyword>
<dbReference type="InterPro" id="IPR027417">
    <property type="entry name" value="P-loop_NTPase"/>
</dbReference>
<evidence type="ECO:0000256" key="5">
    <source>
        <dbReference type="ARBA" id="ARBA00023125"/>
    </source>
</evidence>
<keyword evidence="7" id="KW-0804">Transcription</keyword>
<keyword evidence="10" id="KW-1185">Reference proteome</keyword>
<dbReference type="RefSeq" id="WP_309804944.1">
    <property type="nucleotide sequence ID" value="NZ_JAVDRD010000004.1"/>
</dbReference>
<dbReference type="Gene3D" id="1.10.10.60">
    <property type="entry name" value="Homeodomain-like"/>
    <property type="match status" value="1"/>
</dbReference>
<keyword evidence="3" id="KW-0902">Two-component regulatory system</keyword>
<name>A0ABU1MKS0_9SPHN</name>
<dbReference type="InterPro" id="IPR003593">
    <property type="entry name" value="AAA+_ATPase"/>
</dbReference>
<dbReference type="PROSITE" id="PS00675">
    <property type="entry name" value="SIGMA54_INTERACT_1"/>
    <property type="match status" value="1"/>
</dbReference>
<keyword evidence="2" id="KW-0067">ATP-binding</keyword>